<dbReference type="InterPro" id="IPR019964">
    <property type="entry name" value="KH_domain_protein_archaea"/>
</dbReference>
<evidence type="ECO:0000256" key="1">
    <source>
        <dbReference type="ARBA" id="ARBA00022884"/>
    </source>
</evidence>
<evidence type="ECO:0000313" key="5">
    <source>
        <dbReference type="Proteomes" id="UP000033111"/>
    </source>
</evidence>
<dbReference type="PROSITE" id="PS50084">
    <property type="entry name" value="KH_TYPE_1"/>
    <property type="match status" value="1"/>
</dbReference>
<organism evidence="4 5">
    <name type="scientific">Methanosarcina siciliae T4/M</name>
    <dbReference type="NCBI Taxonomy" id="1434120"/>
    <lineage>
        <taxon>Archaea</taxon>
        <taxon>Methanobacteriati</taxon>
        <taxon>Methanobacteriota</taxon>
        <taxon>Stenosarchaea group</taxon>
        <taxon>Methanomicrobia</taxon>
        <taxon>Methanosarcinales</taxon>
        <taxon>Methanosarcinaceae</taxon>
        <taxon>Methanosarcina</taxon>
    </lineage>
</organism>
<dbReference type="FunFam" id="3.30.1370.10:FF:000119">
    <property type="entry name" value="KH type 1 domain protein"/>
    <property type="match status" value="1"/>
</dbReference>
<dbReference type="FunFam" id="3.30.1370.10:FF:000076">
    <property type="entry name" value="KH domain protein"/>
    <property type="match status" value="1"/>
</dbReference>
<dbReference type="InterPro" id="IPR055211">
    <property type="entry name" value="KH_PNO1_2nd"/>
</dbReference>
<accession>A0A0E3P4M5</accession>
<dbReference type="InterPro" id="IPR004087">
    <property type="entry name" value="KH_dom"/>
</dbReference>
<dbReference type="RefSeq" id="WP_048170284.1">
    <property type="nucleotide sequence ID" value="NZ_CP009506.1"/>
</dbReference>
<dbReference type="AlphaFoldDB" id="A0A0E3P4M5"/>
<dbReference type="SMART" id="SM00322">
    <property type="entry name" value="KH"/>
    <property type="match status" value="2"/>
</dbReference>
<dbReference type="PATRIC" id="fig|1434120.4.peg.1009"/>
<dbReference type="PANTHER" id="PTHR12826">
    <property type="entry name" value="RIBONUCLEASE Y"/>
    <property type="match status" value="1"/>
</dbReference>
<feature type="domain" description="K Homology" evidence="3">
    <location>
        <begin position="78"/>
        <end position="153"/>
    </location>
</feature>
<gene>
    <name evidence="4" type="ORF">MSSIT_0796</name>
</gene>
<dbReference type="InterPro" id="IPR004088">
    <property type="entry name" value="KH_dom_type_1"/>
</dbReference>
<feature type="domain" description="K Homology" evidence="3">
    <location>
        <begin position="1"/>
        <end position="66"/>
    </location>
</feature>
<dbReference type="NCBIfam" id="TIGR03665">
    <property type="entry name" value="arCOG04150"/>
    <property type="match status" value="1"/>
</dbReference>
<dbReference type="HOGENOM" id="CLU_064992_3_0_2"/>
<name>A0A0E3P4M5_9EURY</name>
<sequence>MTQYVKIPKERIGVIIGPKGETKKFIEEKTTCQLEIESDSGKIDVTCEDDPLKEFRILETLKAIGRGFNPEKALEILDDDMLMLEIIDLSDVASTPKELQRIKGRIIGRNGRTRELAESLINVKISVYGKTVSILGYPEQNTIIRTAVKMLLDGTSHGAVYKFLEKKHQELLHSQLDSIDFY</sequence>
<dbReference type="GO" id="GO:0003723">
    <property type="term" value="F:RNA binding"/>
    <property type="evidence" value="ECO:0007669"/>
    <property type="project" value="UniProtKB-UniRule"/>
</dbReference>
<keyword evidence="1 2" id="KW-0694">RNA-binding</keyword>
<dbReference type="Pfam" id="PF00013">
    <property type="entry name" value="KH_1"/>
    <property type="match status" value="1"/>
</dbReference>
<evidence type="ECO:0000313" key="4">
    <source>
        <dbReference type="EMBL" id="AKB27515.1"/>
    </source>
</evidence>
<dbReference type="KEGG" id="msw:MSSIT_0796"/>
<keyword evidence="5" id="KW-1185">Reference proteome</keyword>
<evidence type="ECO:0000259" key="3">
    <source>
        <dbReference type="SMART" id="SM00322"/>
    </source>
</evidence>
<dbReference type="Pfam" id="PF22891">
    <property type="entry name" value="KH_PNO1_2nd"/>
    <property type="match status" value="1"/>
</dbReference>
<dbReference type="Proteomes" id="UP000033111">
    <property type="component" value="Chromosome"/>
</dbReference>
<dbReference type="SUPFAM" id="SSF54791">
    <property type="entry name" value="Eukaryotic type KH-domain (KH-domain type I)"/>
    <property type="match status" value="2"/>
</dbReference>
<evidence type="ECO:0000256" key="2">
    <source>
        <dbReference type="PROSITE-ProRule" id="PRU00117"/>
    </source>
</evidence>
<dbReference type="OrthoDB" id="7870at2157"/>
<proteinExistence type="predicted"/>
<dbReference type="Gene3D" id="3.30.1370.10">
    <property type="entry name" value="K Homology domain, type 1"/>
    <property type="match status" value="2"/>
</dbReference>
<reference evidence="4 5" key="1">
    <citation type="submission" date="2014-07" db="EMBL/GenBank/DDBJ databases">
        <title>Methanogenic archaea and the global carbon cycle.</title>
        <authorList>
            <person name="Henriksen J.R."/>
            <person name="Luke J."/>
            <person name="Reinhart S."/>
            <person name="Benedict M.N."/>
            <person name="Youngblut N.D."/>
            <person name="Metcalf M.E."/>
            <person name="Whitaker R.J."/>
            <person name="Metcalf W.W."/>
        </authorList>
    </citation>
    <scope>NUCLEOTIDE SEQUENCE [LARGE SCALE GENOMIC DNA]</scope>
    <source>
        <strain evidence="4 5">T4/M</strain>
    </source>
</reference>
<dbReference type="GeneID" id="24859573"/>
<dbReference type="EMBL" id="CP009506">
    <property type="protein sequence ID" value="AKB27515.1"/>
    <property type="molecule type" value="Genomic_DNA"/>
</dbReference>
<dbReference type="PANTHER" id="PTHR12826:SF13">
    <property type="entry name" value="RNA-BINDING PROTEIN PNO1"/>
    <property type="match status" value="1"/>
</dbReference>
<dbReference type="NCBIfam" id="NF010333">
    <property type="entry name" value="PRK13763.2-4"/>
    <property type="match status" value="1"/>
</dbReference>
<dbReference type="InterPro" id="IPR036612">
    <property type="entry name" value="KH_dom_type_1_sf"/>
</dbReference>
<protein>
    <submittedName>
        <fullName evidence="4">Putative RNA-processing protein</fullName>
    </submittedName>
</protein>
<dbReference type="CDD" id="cd22389">
    <property type="entry name" value="KH-I_Dim2p_like_rpt1"/>
    <property type="match status" value="1"/>
</dbReference>